<keyword evidence="2" id="KW-1185">Reference proteome</keyword>
<evidence type="ECO:0000313" key="2">
    <source>
        <dbReference type="Proteomes" id="UP001631969"/>
    </source>
</evidence>
<sequence length="400" mass="42262">MNLFQLVWRNVLHRRTLSVLTAAAVAVTVALTVFLLLLRDGVEQGAEKGYGPFEVVVGADGSESQLALNTFYHVGAPTGNVPYSVLTGIQSEAETVAAFGMTTGDSYNGYPIVGVDPGYFQVRYGDKHLASGKLYGETGEAVVGAFAAKSAGLKVGDTFHGAHGLTEEHHEEEGEEEHEAHESFSYKVVGILPQLHTPDDRAVFTTMDYAWAVHHNEHSENREVTAVMIKPATLTGAQALKLKYDALDNVQAVFTSKAVADVVNMADKGTQAAGALMVLCVALASITLTLSLIAAANERRRDAGLLRLIGKSRSYVWATLMGEGLLLTLAGLAAGVLLGHGASGMFTDAVFGYTGIRLSAWASAPGEGLLLAGALVLGGLATLAPAMNMYRTDPLQLFRG</sequence>
<evidence type="ECO:0000313" key="1">
    <source>
        <dbReference type="EMBL" id="MFM9329745.1"/>
    </source>
</evidence>
<organism evidence="1 2">
    <name type="scientific">Paenibacillus mesotrionivorans</name>
    <dbReference type="NCBI Taxonomy" id="3160968"/>
    <lineage>
        <taxon>Bacteria</taxon>
        <taxon>Bacillati</taxon>
        <taxon>Bacillota</taxon>
        <taxon>Bacilli</taxon>
        <taxon>Bacillales</taxon>
        <taxon>Paenibacillaceae</taxon>
        <taxon>Paenibacillus</taxon>
    </lineage>
</organism>
<reference evidence="1" key="1">
    <citation type="submission" date="2024-12" db="EMBL/GenBank/DDBJ databases">
        <authorList>
            <person name="Wu N."/>
        </authorList>
    </citation>
    <scope>NUCLEOTIDE SEQUENCE</scope>
    <source>
        <strain evidence="1">P15</strain>
    </source>
</reference>
<comment type="caution">
    <text evidence="1">The sequence shown here is derived from an EMBL/GenBank/DDBJ whole genome shotgun (WGS) entry which is preliminary data.</text>
</comment>
<accession>A0ACC7NZ26</accession>
<protein>
    <submittedName>
        <fullName evidence="1">ABC transporter permease</fullName>
    </submittedName>
</protein>
<dbReference type="EMBL" id="JBJURJ010000009">
    <property type="protein sequence ID" value="MFM9329745.1"/>
    <property type="molecule type" value="Genomic_DNA"/>
</dbReference>
<proteinExistence type="predicted"/>
<name>A0ACC7NZ26_9BACL</name>
<dbReference type="Proteomes" id="UP001631969">
    <property type="component" value="Unassembled WGS sequence"/>
</dbReference>
<gene>
    <name evidence="1" type="ORF">ACI1P1_15730</name>
</gene>